<accession>A0A2W4R0B4</accession>
<protein>
    <recommendedName>
        <fullName evidence="1">HMA domain-containing protein</fullName>
    </recommendedName>
</protein>
<gene>
    <name evidence="2" type="ORF">DM484_14525</name>
</gene>
<dbReference type="Gene3D" id="3.30.70.100">
    <property type="match status" value="1"/>
</dbReference>
<dbReference type="InterPro" id="IPR036163">
    <property type="entry name" value="HMA_dom_sf"/>
</dbReference>
<dbReference type="Proteomes" id="UP000249396">
    <property type="component" value="Unassembled WGS sequence"/>
</dbReference>
<name>A0A2W4R0B4_9GAMM</name>
<feature type="domain" description="HMA" evidence="1">
    <location>
        <begin position="20"/>
        <end position="48"/>
    </location>
</feature>
<reference evidence="2 3" key="1">
    <citation type="journal article" date="2018" name="Aquat. Microb. Ecol.">
        <title>Gammaproteobacterial methanotrophs dominate.</title>
        <authorList>
            <person name="Rissanen A.J."/>
            <person name="Saarenheimo J."/>
            <person name="Tiirola M."/>
            <person name="Peura S."/>
            <person name="Aalto S.L."/>
            <person name="Karvinen A."/>
            <person name="Nykanen H."/>
        </authorList>
    </citation>
    <scope>NUCLEOTIDE SEQUENCE [LARGE SCALE GENOMIC DNA]</scope>
    <source>
        <strain evidence="2">AMbin10</strain>
    </source>
</reference>
<dbReference type="EMBL" id="QJPH01000334">
    <property type="protein sequence ID" value="PZN77502.1"/>
    <property type="molecule type" value="Genomic_DNA"/>
</dbReference>
<comment type="caution">
    <text evidence="2">The sequence shown here is derived from an EMBL/GenBank/DDBJ whole genome shotgun (WGS) entry which is preliminary data.</text>
</comment>
<evidence type="ECO:0000313" key="3">
    <source>
        <dbReference type="Proteomes" id="UP000249396"/>
    </source>
</evidence>
<dbReference type="SUPFAM" id="SSF55008">
    <property type="entry name" value="HMA, heavy metal-associated domain"/>
    <property type="match status" value="1"/>
</dbReference>
<organism evidence="2 3">
    <name type="scientific">Candidatus Methylumidiphilus alinenensis</name>
    <dbReference type="NCBI Taxonomy" id="2202197"/>
    <lineage>
        <taxon>Bacteria</taxon>
        <taxon>Pseudomonadati</taxon>
        <taxon>Pseudomonadota</taxon>
        <taxon>Gammaproteobacteria</taxon>
        <taxon>Methylococcales</taxon>
        <taxon>Candidatus Methylumidiphilus</taxon>
    </lineage>
</organism>
<dbReference type="CDD" id="cd00371">
    <property type="entry name" value="HMA"/>
    <property type="match status" value="1"/>
</dbReference>
<dbReference type="GO" id="GO:0046872">
    <property type="term" value="F:metal ion binding"/>
    <property type="evidence" value="ECO:0007669"/>
    <property type="project" value="InterPro"/>
</dbReference>
<evidence type="ECO:0000259" key="1">
    <source>
        <dbReference type="Pfam" id="PF00403"/>
    </source>
</evidence>
<sequence length="61" mass="6357">MTKSRKPPPYSNMTQRTISFPVSGMHCAGCEAVISTAVKELPGIGAVNAAQGRNSEAYCAA</sequence>
<dbReference type="AlphaFoldDB" id="A0A2W4R0B4"/>
<proteinExistence type="predicted"/>
<dbReference type="InterPro" id="IPR006121">
    <property type="entry name" value="HMA_dom"/>
</dbReference>
<dbReference type="Pfam" id="PF00403">
    <property type="entry name" value="HMA"/>
    <property type="match status" value="1"/>
</dbReference>
<evidence type="ECO:0000313" key="2">
    <source>
        <dbReference type="EMBL" id="PZN77502.1"/>
    </source>
</evidence>